<dbReference type="AlphaFoldDB" id="A0A0F7TP22"/>
<protein>
    <submittedName>
        <fullName evidence="3">Uncharacterized protein</fullName>
    </submittedName>
</protein>
<reference evidence="4" key="1">
    <citation type="journal article" date="2015" name="Genome Announc.">
        <title>Draft genome sequence of the fungus Penicillium brasilianum MG11.</title>
        <authorList>
            <person name="Horn F."/>
            <person name="Linde J."/>
            <person name="Mattern D.J."/>
            <person name="Walther G."/>
            <person name="Guthke R."/>
            <person name="Brakhage A.A."/>
            <person name="Valiante V."/>
        </authorList>
    </citation>
    <scope>NUCLEOTIDE SEQUENCE [LARGE SCALE GENOMIC DNA]</scope>
    <source>
        <strain evidence="4">MG11</strain>
    </source>
</reference>
<evidence type="ECO:0000256" key="2">
    <source>
        <dbReference type="SAM" id="MobiDB-lite"/>
    </source>
</evidence>
<evidence type="ECO:0000256" key="1">
    <source>
        <dbReference type="SAM" id="Coils"/>
    </source>
</evidence>
<gene>
    <name evidence="3" type="ORF">PMG11_05880</name>
</gene>
<keyword evidence="4" id="KW-1185">Reference proteome</keyword>
<feature type="compositionally biased region" description="Polar residues" evidence="2">
    <location>
        <begin position="947"/>
        <end position="960"/>
    </location>
</feature>
<organism evidence="3 4">
    <name type="scientific">Penicillium brasilianum</name>
    <dbReference type="NCBI Taxonomy" id="104259"/>
    <lineage>
        <taxon>Eukaryota</taxon>
        <taxon>Fungi</taxon>
        <taxon>Dikarya</taxon>
        <taxon>Ascomycota</taxon>
        <taxon>Pezizomycotina</taxon>
        <taxon>Eurotiomycetes</taxon>
        <taxon>Eurotiomycetidae</taxon>
        <taxon>Eurotiales</taxon>
        <taxon>Aspergillaceae</taxon>
        <taxon>Penicillium</taxon>
    </lineage>
</organism>
<dbReference type="EMBL" id="CDHK01000005">
    <property type="protein sequence ID" value="CEJ57175.1"/>
    <property type="molecule type" value="Genomic_DNA"/>
</dbReference>
<accession>A0A0F7TP22</accession>
<dbReference type="STRING" id="104259.A0A0F7TP22"/>
<evidence type="ECO:0000313" key="4">
    <source>
        <dbReference type="Proteomes" id="UP000042958"/>
    </source>
</evidence>
<name>A0A0F7TP22_PENBI</name>
<proteinExistence type="predicted"/>
<keyword evidence="1" id="KW-0175">Coiled coil</keyword>
<feature type="compositionally biased region" description="Basic and acidic residues" evidence="2">
    <location>
        <begin position="910"/>
        <end position="923"/>
    </location>
</feature>
<dbReference type="OrthoDB" id="5332870at2759"/>
<dbReference type="PANTHER" id="PTHR45615">
    <property type="entry name" value="MYOSIN HEAVY CHAIN, NON-MUSCLE"/>
    <property type="match status" value="1"/>
</dbReference>
<dbReference type="Proteomes" id="UP000042958">
    <property type="component" value="Unassembled WGS sequence"/>
</dbReference>
<feature type="coiled-coil region" evidence="1">
    <location>
        <begin position="855"/>
        <end position="896"/>
    </location>
</feature>
<sequence length="1066" mass="118354">MMAEEITRLTREVERVVTAPYVPSLQDLHSLIQTSALSTLRFWTLHKPCQVGRLAEVLLESLSRSRVALPLLAAFARIEIFRDVLLHRQPVLLDAFLEQALTAGESEYHSACIALLSSPLPLGFVLPARLAGFITKLVSAVAANPGAEAIAPLHALMTGLQRSPNFIYEVPTEVLSNLQLELTKTLRNLDDHMGNLLGLATFAQISMTHRKQIHQHHGMGTPSWLLNIQHFFGPKRGMKTLDLVVLRVILACSSNCNILTPAQAAESIRLAICIADAVEPDQKQSWLLNSSSKIAKLCEKVARENLNREIQVMGVTFLLSLQPLKALPPDIGDLGLRLLVSKDSRAILGAMSPELVSRLTDSLVGYDDSVVYEVLHFTVDTLKDDGVGRESMVNLHVSDILLSGFQANLSEPIITSLLNSASTKQTIAGLLGRFPVAPAQSQCQGSPICHCTYSGLQNKVLLSLYEIYFAAALSHDGDAADIGLMKSLLQRATKSLGPSSCTLAQSEHNAFRNSLNLRNRQDFTTKRQPIRDWRASITEMHMQNAETSHIDIMKMVEDICFDLERRCYDIESPVRSAEEERDRQKYEAEKLQQHNEDLTRQLDQSTQVIATLQQDLARLEEHAGTASTRAEELSEALELARQELRDQQHRADDAFRAEQERARSSELELAVISTEKDDQLEELHESLRQLESQRKHLEQVVQTFSHERATSAEATNALEYEIAELRNLLETKSSLCSQKEDEVKRLLAENNGLQTELGTAQIMVSLPSFNNSTIHVLVSVTHSVFDTRSALVQVEDQNREIEQLYSKLHESEEQAKADIMSLNRDRETEIARIASEVIKHKEEHGLLQKAMQSAASDASKELQSKDKRIHQLEKKIQSLRDERAAKAREFSEAQQHIGRLMNVMGFSAKPADKSSSKSQHSRDPNIAPTPGRRQSTSYDDDDDEMQLSESFESLASNLQGPTPKRPKGNGRSMHPSQALVPKTPAADSSLTKTNVPKTGNRQPLTDAGTNNHVKSQLSPGSKGSPNNTASLGNMGENRLQGLDLDMDLEFSKDFLFTSTALSASNN</sequence>
<dbReference type="PANTHER" id="PTHR45615:SF80">
    <property type="entry name" value="GRIP DOMAIN-CONTAINING PROTEIN"/>
    <property type="match status" value="1"/>
</dbReference>
<feature type="coiled-coil region" evidence="1">
    <location>
        <begin position="574"/>
        <end position="756"/>
    </location>
</feature>
<feature type="region of interest" description="Disordered" evidence="2">
    <location>
        <begin position="908"/>
        <end position="1036"/>
    </location>
</feature>
<evidence type="ECO:0000313" key="3">
    <source>
        <dbReference type="EMBL" id="CEJ57175.1"/>
    </source>
</evidence>
<feature type="compositionally biased region" description="Polar residues" evidence="2">
    <location>
        <begin position="986"/>
        <end position="1031"/>
    </location>
</feature>